<proteinExistence type="predicted"/>
<name>A0A2H3KHQ1_9CHLR</name>
<keyword evidence="2" id="KW-0812">Transmembrane</keyword>
<dbReference type="RefSeq" id="WP_097654575.1">
    <property type="nucleotide sequence ID" value="NZ_LYXE01000155.1"/>
</dbReference>
<evidence type="ECO:0000256" key="1">
    <source>
        <dbReference type="SAM" id="MobiDB-lite"/>
    </source>
</evidence>
<keyword evidence="4" id="KW-1185">Reference proteome</keyword>
<dbReference type="Gene3D" id="2.130.10.10">
    <property type="entry name" value="YVTN repeat-like/Quinoprotein amine dehydrogenase"/>
    <property type="match status" value="1"/>
</dbReference>
<feature type="transmembrane region" description="Helical" evidence="2">
    <location>
        <begin position="34"/>
        <end position="54"/>
    </location>
</feature>
<feature type="region of interest" description="Disordered" evidence="1">
    <location>
        <begin position="154"/>
        <end position="173"/>
    </location>
</feature>
<dbReference type="AlphaFoldDB" id="A0A2H3KHQ1"/>
<organism evidence="3 4">
    <name type="scientific">Candidatus Chloroploca asiatica</name>
    <dbReference type="NCBI Taxonomy" id="1506545"/>
    <lineage>
        <taxon>Bacteria</taxon>
        <taxon>Bacillati</taxon>
        <taxon>Chloroflexota</taxon>
        <taxon>Chloroflexia</taxon>
        <taxon>Chloroflexales</taxon>
        <taxon>Chloroflexineae</taxon>
        <taxon>Oscillochloridaceae</taxon>
        <taxon>Candidatus Chloroploca</taxon>
    </lineage>
</organism>
<protein>
    <submittedName>
        <fullName evidence="3">Uncharacterized protein</fullName>
    </submittedName>
</protein>
<keyword evidence="2" id="KW-0472">Membrane</keyword>
<dbReference type="InterPro" id="IPR015943">
    <property type="entry name" value="WD40/YVTN_repeat-like_dom_sf"/>
</dbReference>
<dbReference type="OrthoDB" id="9817145at2"/>
<evidence type="ECO:0000256" key="2">
    <source>
        <dbReference type="SAM" id="Phobius"/>
    </source>
</evidence>
<gene>
    <name evidence="3" type="ORF">A9Q02_22530</name>
</gene>
<dbReference type="EMBL" id="LYXE01000155">
    <property type="protein sequence ID" value="PDV97319.1"/>
    <property type="molecule type" value="Genomic_DNA"/>
</dbReference>
<evidence type="ECO:0000313" key="3">
    <source>
        <dbReference type="EMBL" id="PDV97319.1"/>
    </source>
</evidence>
<dbReference type="SUPFAM" id="SSF82171">
    <property type="entry name" value="DPP6 N-terminal domain-like"/>
    <property type="match status" value="1"/>
</dbReference>
<accession>A0A2H3KHQ1</accession>
<sequence length="485" mass="51782">MRVPSQLDVGPFTLHLDVLAARLQRQRHRLRQGLQAGGVVSVLAVVVWLLMPVLRGSGTLLVPPLPPEVQVQLADRPVRPGRIVLPSGPHALHFTQPGAFPVTSVIQVSRQQTTTLIVPPMRPIPLVQPVPLPHPQSTWLQVSPDAGSGWRLTATRPEPERPAGAPGWGPPQPEPAPYHLHLDAQGLTRLPVLETYAIADELTTRDGARFWAVWEPHRGAPLPSVAGSLTLTRPTGTQVITTSRSLRGVWWSPGGRHLLVAVPHAQDVDVLVVDPARPQVDAQVPLITVPGTIHHLAWSPDGAAAVIITSLASPSPPHVARPTPPADAPPTATALLDHTAVLIQFAPPGADARATRLRVPPARPAGLIPLAWTADALWWVTDTGLGLALDRVTLAAGVTERVGPLPDDLVALTVRPDGTLRIVRPTAEGTLAVQRWPADADATLVVLPTIQTQGRTGGIWQGHELLLATGPTALWYVQIQPEALQ</sequence>
<keyword evidence="2" id="KW-1133">Transmembrane helix</keyword>
<reference evidence="3 4" key="1">
    <citation type="submission" date="2016-05" db="EMBL/GenBank/DDBJ databases">
        <authorList>
            <person name="Lavstsen T."/>
            <person name="Jespersen J.S."/>
        </authorList>
    </citation>
    <scope>NUCLEOTIDE SEQUENCE [LARGE SCALE GENOMIC DNA]</scope>
    <source>
        <strain evidence="3 4">B7-9</strain>
    </source>
</reference>
<comment type="caution">
    <text evidence="3">The sequence shown here is derived from an EMBL/GenBank/DDBJ whole genome shotgun (WGS) entry which is preliminary data.</text>
</comment>
<evidence type="ECO:0000313" key="4">
    <source>
        <dbReference type="Proteomes" id="UP000220922"/>
    </source>
</evidence>
<dbReference type="Proteomes" id="UP000220922">
    <property type="component" value="Unassembled WGS sequence"/>
</dbReference>